<accession>A0A6J5LD12</accession>
<organism evidence="1">
    <name type="scientific">uncultured Caudovirales phage</name>
    <dbReference type="NCBI Taxonomy" id="2100421"/>
    <lineage>
        <taxon>Viruses</taxon>
        <taxon>Duplodnaviria</taxon>
        <taxon>Heunggongvirae</taxon>
        <taxon>Uroviricota</taxon>
        <taxon>Caudoviricetes</taxon>
        <taxon>Peduoviridae</taxon>
        <taxon>Maltschvirus</taxon>
        <taxon>Maltschvirus maltsch</taxon>
    </lineage>
</organism>
<dbReference type="SUPFAM" id="SSF47413">
    <property type="entry name" value="lambda repressor-like DNA-binding domains"/>
    <property type="match status" value="1"/>
</dbReference>
<protein>
    <recommendedName>
        <fullName evidence="2">HTH_XRE domain containing protein</fullName>
    </recommendedName>
</protein>
<evidence type="ECO:0000313" key="1">
    <source>
        <dbReference type="EMBL" id="CAB4130820.1"/>
    </source>
</evidence>
<dbReference type="Gene3D" id="1.10.260.40">
    <property type="entry name" value="lambda repressor-like DNA-binding domains"/>
    <property type="match status" value="1"/>
</dbReference>
<name>A0A6J5LD12_9CAUD</name>
<gene>
    <name evidence="1" type="ORF">UFOVP120_35</name>
</gene>
<sequence>MNADKLKDIMHKLDFSTADVATVMGVTRRTVQLWQAGTSPVPQSAIILLEGIYEGLLSMEWVEDKIVLALQIA</sequence>
<proteinExistence type="predicted"/>
<reference evidence="1" key="1">
    <citation type="submission" date="2020-04" db="EMBL/GenBank/DDBJ databases">
        <authorList>
            <person name="Chiriac C."/>
            <person name="Salcher M."/>
            <person name="Ghai R."/>
            <person name="Kavagutti S V."/>
        </authorList>
    </citation>
    <scope>NUCLEOTIDE SEQUENCE</scope>
</reference>
<dbReference type="EMBL" id="LR796242">
    <property type="protein sequence ID" value="CAB4130820.1"/>
    <property type="molecule type" value="Genomic_DNA"/>
</dbReference>
<evidence type="ECO:0008006" key="2">
    <source>
        <dbReference type="Google" id="ProtNLM"/>
    </source>
</evidence>
<dbReference type="GO" id="GO:0003677">
    <property type="term" value="F:DNA binding"/>
    <property type="evidence" value="ECO:0007669"/>
    <property type="project" value="InterPro"/>
</dbReference>
<dbReference type="InterPro" id="IPR010982">
    <property type="entry name" value="Lambda_DNA-bd_dom_sf"/>
</dbReference>